<keyword evidence="13" id="KW-0460">Magnesium</keyword>
<dbReference type="Gene3D" id="3.40.50.300">
    <property type="entry name" value="P-loop containing nucleotide triphosphate hydrolases"/>
    <property type="match status" value="2"/>
</dbReference>
<feature type="coiled-coil region" evidence="20">
    <location>
        <begin position="312"/>
        <end position="360"/>
    </location>
</feature>
<dbReference type="PROSITE" id="PS51131">
    <property type="entry name" value="ZN_HOOK"/>
    <property type="match status" value="1"/>
</dbReference>
<evidence type="ECO:0000256" key="4">
    <source>
        <dbReference type="ARBA" id="ARBA00009439"/>
    </source>
</evidence>
<keyword evidence="16" id="KW-0539">Nucleus</keyword>
<keyword evidence="12" id="KW-0067">ATP-binding</keyword>
<feature type="coiled-coil region" evidence="20">
    <location>
        <begin position="224"/>
        <end position="258"/>
    </location>
</feature>
<dbReference type="GO" id="GO:0043047">
    <property type="term" value="F:single-stranded telomeric DNA binding"/>
    <property type="evidence" value="ECO:0007669"/>
    <property type="project" value="TreeGrafter"/>
</dbReference>
<keyword evidence="14 20" id="KW-0175">Coiled coil</keyword>
<dbReference type="InterPro" id="IPR027417">
    <property type="entry name" value="P-loop_NTPase"/>
</dbReference>
<keyword evidence="17" id="KW-0469">Meiosis</keyword>
<comment type="caution">
    <text evidence="23">The sequence shown here is derived from an EMBL/GenBank/DDBJ whole genome shotgun (WGS) entry which is preliminary data.</text>
</comment>
<evidence type="ECO:0000256" key="15">
    <source>
        <dbReference type="ARBA" id="ARBA00023204"/>
    </source>
</evidence>
<dbReference type="PANTHER" id="PTHR18867">
    <property type="entry name" value="RAD50"/>
    <property type="match status" value="1"/>
</dbReference>
<dbReference type="GO" id="GO:0046872">
    <property type="term" value="F:metal ion binding"/>
    <property type="evidence" value="ECO:0007669"/>
    <property type="project" value="UniProtKB-UniRule"/>
</dbReference>
<keyword evidence="11 19" id="KW-0862">Zinc</keyword>
<keyword evidence="24" id="KW-1185">Reference proteome</keyword>
<evidence type="ECO:0000259" key="22">
    <source>
        <dbReference type="PROSITE" id="PS51131"/>
    </source>
</evidence>
<evidence type="ECO:0000256" key="3">
    <source>
        <dbReference type="ARBA" id="ARBA00004286"/>
    </source>
</evidence>
<proteinExistence type="inferred from homology"/>
<accession>A0A9P9YIC2</accession>
<dbReference type="Pfam" id="PF13558">
    <property type="entry name" value="SbcC_Walker_B"/>
    <property type="match status" value="1"/>
</dbReference>
<evidence type="ECO:0000256" key="5">
    <source>
        <dbReference type="ARBA" id="ARBA00017893"/>
    </source>
</evidence>
<evidence type="ECO:0000256" key="16">
    <source>
        <dbReference type="ARBA" id="ARBA00023242"/>
    </source>
</evidence>
<evidence type="ECO:0000256" key="13">
    <source>
        <dbReference type="ARBA" id="ARBA00022842"/>
    </source>
</evidence>
<evidence type="ECO:0000256" key="18">
    <source>
        <dbReference type="ARBA" id="ARBA00049360"/>
    </source>
</evidence>
<keyword evidence="9" id="KW-0227">DNA damage</keyword>
<keyword evidence="7 19" id="KW-0479">Metal-binding</keyword>
<dbReference type="SUPFAM" id="SSF52540">
    <property type="entry name" value="P-loop containing nucleoside triphosphate hydrolases"/>
    <property type="match status" value="1"/>
</dbReference>
<evidence type="ECO:0000256" key="10">
    <source>
        <dbReference type="ARBA" id="ARBA00022801"/>
    </source>
</evidence>
<keyword evidence="6" id="KW-0158">Chromosome</keyword>
<feature type="region of interest" description="Disordered" evidence="21">
    <location>
        <begin position="451"/>
        <end position="472"/>
    </location>
</feature>
<sequence>MSSIDKLSIQGVRSFGSNAEDLQSMTFSSPVTLILGENGCGKTTVIECLKYALTGECPPGSDRGKSFVHDPKIFGLSESLAQIKMQVRDKRGAQVSICRTMKVSNKMSNKRNQVSFETMDSTINFLSGAGQSKRDNQDSLSGRTVDINLAISDFMGVSKDIINNVLFCHQEDSSWPLDEAKKLKEKFDAIFGITQYNKALDKIIKLRKEAVEELKVMVANMKHLAFLKEEMEVKTMSLQRAQQKCDDIKAQCSECEEEIKPIEARLVEIRNVEFEIGKYQAQKVGMDTKHNNCKEQITTTTRKIKSLFKGSLVELEAEINNFDQRMSEMRQQRAETEQNLSQLKKSSATEQEKLGQLEKKHILAKQQFQSEQTCRAQLLKRVQDFCRELHIPIDGNLVEEPAKLVEVLQDIEAMILSKHCEIAEIVEQNDKADRARQLKIDELRIELTKSEQSVTAQEKQRETSKRESETLGRDIKKIEASMQELKKLETEFADVNQLYERATKDLDQEAMREVISSKKATIAEKQKLFKKLDEQLTFLGSMAKLVAEIGLKQKELEKKKQEVHRVRNRHADNFGKFFKEPIRSNYRRSVQGAFDKLRREINDLNEKASQQKLKEQSFEIRRKNLIGEISRMEKDLKESEELIFQKCRSTPYEDLLERSKTAISKLQFDHGALKSSEALYKKYIQKIEEEPCCPLCHHNMSGDEACDLTNELTDEIQKLPDNIIRAERALKAEQLKYDNLLHIKPNILKVQELKNSLPQKKEELQKVEELLGDSVSEYETLLALIGEPTQNMELANSMMGDMTLLDAALIDSGRLTKDLDQQRAKLPASYDSSVSMDALQAEKSQVSKDLEAERKELDSTQNAFQQQMDALNRLREKKNSLKDRQIHLQEGLQSLPQLKERLSKLNTFLDTVATEISELKAKIQPLKLNLKSAIDEKERLKESEKVKLAQLNSKYNSYKSADQDIQRLNTEAQEYSKLNLQNEIRKLEENKKAHKEQLRKLARILKYKLRTIDLFYVFQEIEVSLKTDDLETIKTECLNQQTVERDLKDNRELKQLQDKEAKLSEACKTLDKQLGNLDFRSVSKEKVELTKRRDKATVRKGELLGQQGEINSQVNKLKREIDEPRFKESLKNFHKANYELMVTRLSIEDLGQHRLALEWALIQFHAEKMEKINRLIREYWRMIYRGNDIDYIQVKTDEVSPDAAADRRKTYNYRVVQSKNNTEIEMRGRCSAGQRVLASLIIRLALAETFSSNCGVLALDEPTTNLDRINITSLCDALNCIVEERQSQSNFMLIIITHDENFISSLGKITSYHRVFRNDECKSVIRKVQVG</sequence>
<dbReference type="GO" id="GO:0003691">
    <property type="term" value="F:double-stranded telomeric DNA binding"/>
    <property type="evidence" value="ECO:0007669"/>
    <property type="project" value="TreeGrafter"/>
</dbReference>
<keyword evidence="8" id="KW-0547">Nucleotide-binding</keyword>
<dbReference type="Proteomes" id="UP001059596">
    <property type="component" value="Unassembled WGS sequence"/>
</dbReference>
<dbReference type="FunFam" id="3.40.50.300:FF:000593">
    <property type="entry name" value="DNA repair protein RAD50"/>
    <property type="match status" value="1"/>
</dbReference>
<dbReference type="GO" id="GO:0016887">
    <property type="term" value="F:ATP hydrolysis activity"/>
    <property type="evidence" value="ECO:0007669"/>
    <property type="project" value="InterPro"/>
</dbReference>
<evidence type="ECO:0000256" key="1">
    <source>
        <dbReference type="ARBA" id="ARBA00001947"/>
    </source>
</evidence>
<organism evidence="23 24">
    <name type="scientific">Drosophila gunungcola</name>
    <name type="common">fruit fly</name>
    <dbReference type="NCBI Taxonomy" id="103775"/>
    <lineage>
        <taxon>Eukaryota</taxon>
        <taxon>Metazoa</taxon>
        <taxon>Ecdysozoa</taxon>
        <taxon>Arthropoda</taxon>
        <taxon>Hexapoda</taxon>
        <taxon>Insecta</taxon>
        <taxon>Pterygota</taxon>
        <taxon>Neoptera</taxon>
        <taxon>Endopterygota</taxon>
        <taxon>Diptera</taxon>
        <taxon>Brachycera</taxon>
        <taxon>Muscomorpha</taxon>
        <taxon>Ephydroidea</taxon>
        <taxon>Drosophilidae</taxon>
        <taxon>Drosophila</taxon>
        <taxon>Sophophora</taxon>
    </lineage>
</organism>
<dbReference type="InterPro" id="IPR038729">
    <property type="entry name" value="Rad50/SbcC_AAA"/>
</dbReference>
<feature type="domain" description="Zinc-hook" evidence="22">
    <location>
        <begin position="649"/>
        <end position="745"/>
    </location>
</feature>
<reference evidence="23" key="1">
    <citation type="journal article" date="2023" name="Genome Biol. Evol.">
        <title>Long-read-based Genome Assembly of Drosophila gunungcola Reveals Fewer Chemosensory Genes in Flower-breeding Species.</title>
        <authorList>
            <person name="Negi A."/>
            <person name="Liao B.Y."/>
            <person name="Yeh S.D."/>
        </authorList>
    </citation>
    <scope>NUCLEOTIDE SEQUENCE</scope>
    <source>
        <strain evidence="23">Sukarami</strain>
    </source>
</reference>
<dbReference type="GO" id="GO:0051880">
    <property type="term" value="F:G-quadruplex DNA binding"/>
    <property type="evidence" value="ECO:0007669"/>
    <property type="project" value="TreeGrafter"/>
</dbReference>
<protein>
    <recommendedName>
        <fullName evidence="5">DNA repair protein RAD50</fullName>
    </recommendedName>
</protein>
<dbReference type="EMBL" id="JAMKOV010000013">
    <property type="protein sequence ID" value="KAI8037273.1"/>
    <property type="molecule type" value="Genomic_DNA"/>
</dbReference>
<evidence type="ECO:0000256" key="14">
    <source>
        <dbReference type="ARBA" id="ARBA00023054"/>
    </source>
</evidence>
<dbReference type="GO" id="GO:0000722">
    <property type="term" value="P:telomere maintenance via recombination"/>
    <property type="evidence" value="ECO:0007669"/>
    <property type="project" value="UniProtKB-ARBA"/>
</dbReference>
<evidence type="ECO:0000256" key="7">
    <source>
        <dbReference type="ARBA" id="ARBA00022723"/>
    </source>
</evidence>
<dbReference type="InterPro" id="IPR004584">
    <property type="entry name" value="Rad50_eukaryotes"/>
</dbReference>
<feature type="coiled-coil region" evidence="20">
    <location>
        <begin position="916"/>
        <end position="1004"/>
    </location>
</feature>
<evidence type="ECO:0000256" key="9">
    <source>
        <dbReference type="ARBA" id="ARBA00022763"/>
    </source>
</evidence>
<evidence type="ECO:0000313" key="24">
    <source>
        <dbReference type="Proteomes" id="UP001059596"/>
    </source>
</evidence>
<evidence type="ECO:0000256" key="8">
    <source>
        <dbReference type="ARBA" id="ARBA00022741"/>
    </source>
</evidence>
<evidence type="ECO:0000256" key="19">
    <source>
        <dbReference type="PROSITE-ProRule" id="PRU00471"/>
    </source>
</evidence>
<dbReference type="GO" id="GO:0000794">
    <property type="term" value="C:condensed nuclear chromosome"/>
    <property type="evidence" value="ECO:0007669"/>
    <property type="project" value="TreeGrafter"/>
</dbReference>
<evidence type="ECO:0000256" key="20">
    <source>
        <dbReference type="SAM" id="Coils"/>
    </source>
</evidence>
<name>A0A9P9YIC2_9MUSC</name>
<comment type="similarity">
    <text evidence="4">Belongs to the SMC family. RAD50 subfamily.</text>
</comment>
<feature type="coiled-coil region" evidence="20">
    <location>
        <begin position="836"/>
        <end position="884"/>
    </location>
</feature>
<comment type="subcellular location">
    <subcellularLocation>
        <location evidence="3">Chromosome</location>
    </subcellularLocation>
    <subcellularLocation>
        <location evidence="2">Nucleus</location>
    </subcellularLocation>
</comment>
<evidence type="ECO:0000256" key="12">
    <source>
        <dbReference type="ARBA" id="ARBA00022840"/>
    </source>
</evidence>
<dbReference type="FunFam" id="3.40.50.300:FF:003359">
    <property type="entry name" value="Rad50, isoform E"/>
    <property type="match status" value="1"/>
</dbReference>
<comment type="catalytic activity">
    <reaction evidence="18">
        <text>ATP + H2O = ADP + phosphate + H(+)</text>
        <dbReference type="Rhea" id="RHEA:13065"/>
        <dbReference type="ChEBI" id="CHEBI:15377"/>
        <dbReference type="ChEBI" id="CHEBI:15378"/>
        <dbReference type="ChEBI" id="CHEBI:30616"/>
        <dbReference type="ChEBI" id="CHEBI:43474"/>
        <dbReference type="ChEBI" id="CHEBI:456216"/>
    </reaction>
</comment>
<feature type="binding site" evidence="19">
    <location>
        <position position="693"/>
    </location>
    <ligand>
        <name>Zn(2+)</name>
        <dbReference type="ChEBI" id="CHEBI:29105"/>
    </ligand>
</feature>
<feature type="coiled-coil region" evidence="20">
    <location>
        <begin position="542"/>
        <end position="642"/>
    </location>
</feature>
<evidence type="ECO:0000313" key="23">
    <source>
        <dbReference type="EMBL" id="KAI8037273.1"/>
    </source>
</evidence>
<keyword evidence="15" id="KW-0234">DNA repair</keyword>
<evidence type="ECO:0000256" key="6">
    <source>
        <dbReference type="ARBA" id="ARBA00022454"/>
    </source>
</evidence>
<dbReference type="GO" id="GO:0007004">
    <property type="term" value="P:telomere maintenance via telomerase"/>
    <property type="evidence" value="ECO:0007669"/>
    <property type="project" value="TreeGrafter"/>
</dbReference>
<evidence type="ECO:0000256" key="17">
    <source>
        <dbReference type="ARBA" id="ARBA00023254"/>
    </source>
</evidence>
<dbReference type="SUPFAM" id="SSF75712">
    <property type="entry name" value="Rad50 coiled-coil Zn hook"/>
    <property type="match status" value="1"/>
</dbReference>
<feature type="compositionally biased region" description="Basic and acidic residues" evidence="21">
    <location>
        <begin position="458"/>
        <end position="472"/>
    </location>
</feature>
<dbReference type="GO" id="GO:0006302">
    <property type="term" value="P:double-strand break repair"/>
    <property type="evidence" value="ECO:0007669"/>
    <property type="project" value="InterPro"/>
</dbReference>
<gene>
    <name evidence="23" type="ORF">M5D96_010024</name>
</gene>
<dbReference type="InterPro" id="IPR013134">
    <property type="entry name" value="Zn_hook_RAD50"/>
</dbReference>
<feature type="binding site" evidence="19">
    <location>
        <position position="696"/>
    </location>
    <ligand>
        <name>Zn(2+)</name>
        <dbReference type="ChEBI" id="CHEBI:29105"/>
    </ligand>
</feature>
<evidence type="ECO:0000256" key="21">
    <source>
        <dbReference type="SAM" id="MobiDB-lite"/>
    </source>
</evidence>
<dbReference type="Pfam" id="PF13476">
    <property type="entry name" value="AAA_23"/>
    <property type="match status" value="1"/>
</dbReference>
<dbReference type="PANTHER" id="PTHR18867:SF12">
    <property type="entry name" value="DNA REPAIR PROTEIN RAD50"/>
    <property type="match status" value="1"/>
</dbReference>
<dbReference type="NCBIfam" id="TIGR00606">
    <property type="entry name" value="rad50"/>
    <property type="match status" value="1"/>
</dbReference>
<evidence type="ECO:0000256" key="11">
    <source>
        <dbReference type="ARBA" id="ARBA00022833"/>
    </source>
</evidence>
<comment type="cofactor">
    <cofactor evidence="1">
        <name>Zn(2+)</name>
        <dbReference type="ChEBI" id="CHEBI:29105"/>
    </cofactor>
</comment>
<evidence type="ECO:0000256" key="2">
    <source>
        <dbReference type="ARBA" id="ARBA00004123"/>
    </source>
</evidence>
<dbReference type="GO" id="GO:0005524">
    <property type="term" value="F:ATP binding"/>
    <property type="evidence" value="ECO:0007669"/>
    <property type="project" value="UniProtKB-KW"/>
</dbReference>
<dbReference type="GO" id="GO:0070192">
    <property type="term" value="P:chromosome organization involved in meiotic cell cycle"/>
    <property type="evidence" value="ECO:0007669"/>
    <property type="project" value="TreeGrafter"/>
</dbReference>
<dbReference type="GO" id="GO:0030870">
    <property type="term" value="C:Mre11 complex"/>
    <property type="evidence" value="ECO:0007669"/>
    <property type="project" value="InterPro"/>
</dbReference>
<keyword evidence="10" id="KW-0378">Hydrolase</keyword>
<dbReference type="Pfam" id="PF04423">
    <property type="entry name" value="Rad50_zn_hook"/>
    <property type="match status" value="1"/>
</dbReference>